<dbReference type="STRING" id="1182542.W9YY92"/>
<dbReference type="HOGENOM" id="CLU_021747_0_0_1"/>
<dbReference type="GO" id="GO:0006351">
    <property type="term" value="P:DNA-templated transcription"/>
    <property type="evidence" value="ECO:0007669"/>
    <property type="project" value="InterPro"/>
</dbReference>
<organism evidence="4 5">
    <name type="scientific">Capronia epimyces CBS 606.96</name>
    <dbReference type="NCBI Taxonomy" id="1182542"/>
    <lineage>
        <taxon>Eukaryota</taxon>
        <taxon>Fungi</taxon>
        <taxon>Dikarya</taxon>
        <taxon>Ascomycota</taxon>
        <taxon>Pezizomycotina</taxon>
        <taxon>Eurotiomycetes</taxon>
        <taxon>Chaetothyriomycetidae</taxon>
        <taxon>Chaetothyriales</taxon>
        <taxon>Herpotrichiellaceae</taxon>
        <taxon>Capronia</taxon>
    </lineage>
</organism>
<dbReference type="Proteomes" id="UP000019478">
    <property type="component" value="Unassembled WGS sequence"/>
</dbReference>
<dbReference type="InterPro" id="IPR050613">
    <property type="entry name" value="Sec_Metabolite_Reg"/>
</dbReference>
<gene>
    <name evidence="4" type="ORF">A1O3_04228</name>
</gene>
<dbReference type="GeneID" id="19168348"/>
<accession>W9YY92</accession>
<dbReference type="GO" id="GO:0008270">
    <property type="term" value="F:zinc ion binding"/>
    <property type="evidence" value="ECO:0007669"/>
    <property type="project" value="InterPro"/>
</dbReference>
<dbReference type="GO" id="GO:0005634">
    <property type="term" value="C:nucleus"/>
    <property type="evidence" value="ECO:0007669"/>
    <property type="project" value="UniProtKB-SubCell"/>
</dbReference>
<sequence>MPDGPRPFQGRDVTPETGKKELKRLFRSHHSTYVCTAQQREDQVPGPNTLVPVSIRSKDTGCDYKPGQWKADLVQFHELTPFVFGKEPGFDRTSQELRALKQFYPIRVNRNYPFRSRSTIPWTKERIRSLLPPRATADRYIDRYLGTFEKTHVMLHIQTFREETKLFWQTPGALQYEWLSQFLMMLALGCPRRERLGHPRLVESFLDGAEAYLMQSQFLAKPNLTCIRAMAMMAIAKQIDMVAFDDANAVWSFLGLIIRLAMSLGLHRDPQWFHSMSPQEAEMRKRIWTTLVFMDSHNSLETGLPLILHPEDYDTLAPVKLCDQDLAEDVGLDAACHNPDDADDLVFQTILSRSFPDVLRIMRLVHRPLSNTTRRVVLDAEAKIRALRQTAADMYRTYATCEKSGDLAWRKLQGVMLEIYFCRVLLALHQPYVMTPEAASRYPESCWSALESALAILVHQRRLYDEAADPVSIEWFAELFKGDFFVAALFVAVGLRRKSFGTQQTSSGPDHLAEMDIAFQTLDACWSIWGSKVGLSVHHFKAHLFLGIVIAATKPSDAPLTLRIQEAATATVATVKAAMSQKDETIDQPGTDQEVRRTSADGMMEAITSSKTYTRGSFDVTDSQFSCYASSLDTDPFVAEQFLSEIFVEDPPFAWSFD</sequence>
<dbReference type="OrthoDB" id="4157664at2759"/>
<dbReference type="GO" id="GO:0003677">
    <property type="term" value="F:DNA binding"/>
    <property type="evidence" value="ECO:0007669"/>
    <property type="project" value="InterPro"/>
</dbReference>
<dbReference type="AlphaFoldDB" id="W9YY92"/>
<evidence type="ECO:0000256" key="2">
    <source>
        <dbReference type="ARBA" id="ARBA00023242"/>
    </source>
</evidence>
<comment type="caution">
    <text evidence="4">The sequence shown here is derived from an EMBL/GenBank/DDBJ whole genome shotgun (WGS) entry which is preliminary data.</text>
</comment>
<evidence type="ECO:0000256" key="1">
    <source>
        <dbReference type="ARBA" id="ARBA00004123"/>
    </source>
</evidence>
<dbReference type="CDD" id="cd12148">
    <property type="entry name" value="fungal_TF_MHR"/>
    <property type="match status" value="1"/>
</dbReference>
<dbReference type="RefSeq" id="XP_007732548.1">
    <property type="nucleotide sequence ID" value="XM_007734358.1"/>
</dbReference>
<name>W9YY92_9EURO</name>
<reference evidence="4 5" key="1">
    <citation type="submission" date="2013-03" db="EMBL/GenBank/DDBJ databases">
        <title>The Genome Sequence of Capronia epimyces CBS 606.96.</title>
        <authorList>
            <consortium name="The Broad Institute Genomics Platform"/>
            <person name="Cuomo C."/>
            <person name="de Hoog S."/>
            <person name="Gorbushina A."/>
            <person name="Walker B."/>
            <person name="Young S.K."/>
            <person name="Zeng Q."/>
            <person name="Gargeya S."/>
            <person name="Fitzgerald M."/>
            <person name="Haas B."/>
            <person name="Abouelleil A."/>
            <person name="Allen A.W."/>
            <person name="Alvarado L."/>
            <person name="Arachchi H.M."/>
            <person name="Berlin A.M."/>
            <person name="Chapman S.B."/>
            <person name="Gainer-Dewar J."/>
            <person name="Goldberg J."/>
            <person name="Griggs A."/>
            <person name="Gujja S."/>
            <person name="Hansen M."/>
            <person name="Howarth C."/>
            <person name="Imamovic A."/>
            <person name="Ireland A."/>
            <person name="Larimer J."/>
            <person name="McCowan C."/>
            <person name="Murphy C."/>
            <person name="Pearson M."/>
            <person name="Poon T.W."/>
            <person name="Priest M."/>
            <person name="Roberts A."/>
            <person name="Saif S."/>
            <person name="Shea T."/>
            <person name="Sisk P."/>
            <person name="Sykes S."/>
            <person name="Wortman J."/>
            <person name="Nusbaum C."/>
            <person name="Birren B."/>
        </authorList>
    </citation>
    <scope>NUCLEOTIDE SEQUENCE [LARGE SCALE GENOMIC DNA]</scope>
    <source>
        <strain evidence="4 5">CBS 606.96</strain>
    </source>
</reference>
<dbReference type="Pfam" id="PF04082">
    <property type="entry name" value="Fungal_trans"/>
    <property type="match status" value="1"/>
</dbReference>
<feature type="domain" description="Xylanolytic transcriptional activator regulatory" evidence="3">
    <location>
        <begin position="250"/>
        <end position="326"/>
    </location>
</feature>
<dbReference type="PANTHER" id="PTHR31001:SF58">
    <property type="entry name" value="ZN(II)2CYS6 TRANSCRIPTION FACTOR (EUROFUNG)"/>
    <property type="match status" value="1"/>
</dbReference>
<keyword evidence="2" id="KW-0539">Nucleus</keyword>
<dbReference type="EMBL" id="AMGY01000003">
    <property type="protein sequence ID" value="EXJ87269.1"/>
    <property type="molecule type" value="Genomic_DNA"/>
</dbReference>
<keyword evidence="5" id="KW-1185">Reference proteome</keyword>
<proteinExistence type="predicted"/>
<dbReference type="SMART" id="SM00906">
    <property type="entry name" value="Fungal_trans"/>
    <property type="match status" value="1"/>
</dbReference>
<dbReference type="InterPro" id="IPR007219">
    <property type="entry name" value="XnlR_reg_dom"/>
</dbReference>
<evidence type="ECO:0000313" key="4">
    <source>
        <dbReference type="EMBL" id="EXJ87269.1"/>
    </source>
</evidence>
<comment type="subcellular location">
    <subcellularLocation>
        <location evidence="1">Nucleus</location>
    </subcellularLocation>
</comment>
<evidence type="ECO:0000259" key="3">
    <source>
        <dbReference type="SMART" id="SM00906"/>
    </source>
</evidence>
<dbReference type="PANTHER" id="PTHR31001">
    <property type="entry name" value="UNCHARACTERIZED TRANSCRIPTIONAL REGULATORY PROTEIN"/>
    <property type="match status" value="1"/>
</dbReference>
<evidence type="ECO:0000313" key="5">
    <source>
        <dbReference type="Proteomes" id="UP000019478"/>
    </source>
</evidence>
<protein>
    <recommendedName>
        <fullName evidence="3">Xylanolytic transcriptional activator regulatory domain-containing protein</fullName>
    </recommendedName>
</protein>
<dbReference type="eggNOG" id="ENOG502SDU9">
    <property type="taxonomic scope" value="Eukaryota"/>
</dbReference>